<dbReference type="Pfam" id="PF01739">
    <property type="entry name" value="CheR"/>
    <property type="match status" value="1"/>
</dbReference>
<dbReference type="InterPro" id="IPR000780">
    <property type="entry name" value="CheR_MeTrfase"/>
</dbReference>
<dbReference type="InterPro" id="IPR050903">
    <property type="entry name" value="Bact_Chemotaxis_MeTrfase"/>
</dbReference>
<feature type="binding site" evidence="6">
    <location>
        <position position="145"/>
    </location>
    <ligand>
        <name>S-adenosyl-L-methionine</name>
        <dbReference type="ChEBI" id="CHEBI:59789"/>
    </ligand>
</feature>
<dbReference type="InterPro" id="IPR026024">
    <property type="entry name" value="Chemotaxis_MeTrfase_CheR"/>
</dbReference>
<dbReference type="Proteomes" id="UP000194798">
    <property type="component" value="Unassembled WGS sequence"/>
</dbReference>
<keyword evidence="9" id="KW-1185">Reference proteome</keyword>
<comment type="function">
    <text evidence="5">Methylation of the membrane-bound methyl-accepting chemotaxis proteins (MCP) to form gamma-glutamyl methyl ester residues in MCP.</text>
</comment>
<feature type="binding site" evidence="6">
    <location>
        <position position="77"/>
    </location>
    <ligand>
        <name>S-adenosyl-L-methionine</name>
        <dbReference type="ChEBI" id="CHEBI:59789"/>
    </ligand>
</feature>
<dbReference type="RefSeq" id="WP_086488973.1">
    <property type="nucleotide sequence ID" value="NZ_MSLT01000023.1"/>
</dbReference>
<feature type="binding site" evidence="6">
    <location>
        <position position="83"/>
    </location>
    <ligand>
        <name>S-adenosyl-L-methionine</name>
        <dbReference type="ChEBI" id="CHEBI:59789"/>
    </ligand>
</feature>
<organism evidence="8 9">
    <name type="scientific">Thioflexithrix psekupsensis</name>
    <dbReference type="NCBI Taxonomy" id="1570016"/>
    <lineage>
        <taxon>Bacteria</taxon>
        <taxon>Pseudomonadati</taxon>
        <taxon>Pseudomonadota</taxon>
        <taxon>Gammaproteobacteria</taxon>
        <taxon>Thiotrichales</taxon>
        <taxon>Thioflexithrix</taxon>
    </lineage>
</organism>
<dbReference type="PANTHER" id="PTHR24422:SF19">
    <property type="entry name" value="CHEMOTAXIS PROTEIN METHYLTRANSFERASE"/>
    <property type="match status" value="1"/>
</dbReference>
<dbReference type="Pfam" id="PF03705">
    <property type="entry name" value="CheR_N"/>
    <property type="match status" value="1"/>
</dbReference>
<dbReference type="SMART" id="SM00138">
    <property type="entry name" value="MeTrc"/>
    <property type="match status" value="1"/>
</dbReference>
<dbReference type="PROSITE" id="PS50123">
    <property type="entry name" value="CHER"/>
    <property type="match status" value="1"/>
</dbReference>
<evidence type="ECO:0000313" key="9">
    <source>
        <dbReference type="Proteomes" id="UP000194798"/>
    </source>
</evidence>
<accession>A0A251X4N5</accession>
<feature type="binding site" evidence="6">
    <location>
        <position position="121"/>
    </location>
    <ligand>
        <name>S-adenosyl-L-methionine</name>
        <dbReference type="ChEBI" id="CHEBI:59789"/>
    </ligand>
</feature>
<dbReference type="SUPFAM" id="SSF47757">
    <property type="entry name" value="Chemotaxis receptor methyltransferase CheR, N-terminal domain"/>
    <property type="match status" value="1"/>
</dbReference>
<protein>
    <recommendedName>
        <fullName evidence="5">Chemotaxis protein methyltransferase</fullName>
        <ecNumber evidence="5">2.1.1.80</ecNumber>
    </recommendedName>
</protein>
<dbReference type="EMBL" id="MSLT01000023">
    <property type="protein sequence ID" value="OUD12058.1"/>
    <property type="molecule type" value="Genomic_DNA"/>
</dbReference>
<evidence type="ECO:0000313" key="8">
    <source>
        <dbReference type="EMBL" id="OUD12058.1"/>
    </source>
</evidence>
<dbReference type="PANTHER" id="PTHR24422">
    <property type="entry name" value="CHEMOTAXIS PROTEIN METHYLTRANSFERASE"/>
    <property type="match status" value="1"/>
</dbReference>
<name>A0A251X4N5_9GAMM</name>
<dbReference type="AlphaFoldDB" id="A0A251X4N5"/>
<dbReference type="CDD" id="cd02440">
    <property type="entry name" value="AdoMet_MTases"/>
    <property type="match status" value="1"/>
</dbReference>
<dbReference type="PRINTS" id="PR00996">
    <property type="entry name" value="CHERMTFRASE"/>
</dbReference>
<evidence type="ECO:0000256" key="3">
    <source>
        <dbReference type="ARBA" id="ARBA00022679"/>
    </source>
</evidence>
<dbReference type="OrthoDB" id="9816309at2"/>
<dbReference type="EC" id="2.1.1.80" evidence="5"/>
<reference evidence="8 9" key="1">
    <citation type="submission" date="2016-12" db="EMBL/GenBank/DDBJ databases">
        <title>Thioflexothrix psekupsii D3 genome sequencing and assembly.</title>
        <authorList>
            <person name="Fomenkov A."/>
            <person name="Vincze T."/>
            <person name="Grabovich M."/>
            <person name="Anton B.P."/>
            <person name="Dubinina G."/>
            <person name="Orlova M."/>
            <person name="Belousova E."/>
            <person name="Roberts R.J."/>
        </authorList>
    </citation>
    <scope>NUCLEOTIDE SEQUENCE [LARGE SCALE GENOMIC DNA]</scope>
    <source>
        <strain evidence="8">D3</strain>
    </source>
</reference>
<keyword evidence="3 5" id="KW-0808">Transferase</keyword>
<dbReference type="SUPFAM" id="SSF53335">
    <property type="entry name" value="S-adenosyl-L-methionine-dependent methyltransferases"/>
    <property type="match status" value="1"/>
</dbReference>
<evidence type="ECO:0000256" key="5">
    <source>
        <dbReference type="PIRNR" id="PIRNR000410"/>
    </source>
</evidence>
<feature type="binding site" evidence="6">
    <location>
        <position position="79"/>
    </location>
    <ligand>
        <name>S-adenosyl-L-methionine</name>
        <dbReference type="ChEBI" id="CHEBI:59789"/>
    </ligand>
</feature>
<evidence type="ECO:0000256" key="1">
    <source>
        <dbReference type="ARBA" id="ARBA00001541"/>
    </source>
</evidence>
<evidence type="ECO:0000256" key="2">
    <source>
        <dbReference type="ARBA" id="ARBA00022603"/>
    </source>
</evidence>
<feature type="binding site" evidence="6">
    <location>
        <begin position="220"/>
        <end position="221"/>
    </location>
    <ligand>
        <name>S-adenosyl-L-methionine</name>
        <dbReference type="ChEBI" id="CHEBI:59789"/>
    </ligand>
</feature>
<proteinExistence type="predicted"/>
<sequence length="275" mass="32375">MSQREFHYTREDFELLRKLVNEHTGISLSDHKQEMLYSRLSRRLRALKLDSFASYYRLLQGDCGDELMQFINAMTTNLTAFFREPHHFDYLKNELLPRLKTQHAITRKLRIWSAGCASGEEPYSIAMVIKEVIPPDWDVKILATDLDSAVLEKAKMGIYLEEKINNVPKTYLSQFFKRGTGAQKGKVHIDPELQKMVTFRPLNLIHTWPMRGQFDIIFCRNVIIYFDKDTQTHLFERFANILVPNGYLFVGHSENLFKLTTRFRLLKQTIYIKSE</sequence>
<dbReference type="Gene3D" id="1.10.155.10">
    <property type="entry name" value="Chemotaxis receptor methyltransferase CheR, N-terminal domain"/>
    <property type="match status" value="1"/>
</dbReference>
<dbReference type="InterPro" id="IPR022642">
    <property type="entry name" value="CheR_C"/>
</dbReference>
<feature type="domain" description="CheR-type methyltransferase" evidence="7">
    <location>
        <begin position="1"/>
        <end position="275"/>
    </location>
</feature>
<feature type="binding site" evidence="6">
    <location>
        <begin position="203"/>
        <end position="204"/>
    </location>
    <ligand>
        <name>S-adenosyl-L-methionine</name>
        <dbReference type="ChEBI" id="CHEBI:59789"/>
    </ligand>
</feature>
<dbReference type="GO" id="GO:0032259">
    <property type="term" value="P:methylation"/>
    <property type="evidence" value="ECO:0007669"/>
    <property type="project" value="UniProtKB-KW"/>
</dbReference>
<dbReference type="InterPro" id="IPR029063">
    <property type="entry name" value="SAM-dependent_MTases_sf"/>
</dbReference>
<keyword evidence="2 5" id="KW-0489">Methyltransferase</keyword>
<evidence type="ECO:0000256" key="4">
    <source>
        <dbReference type="ARBA" id="ARBA00022691"/>
    </source>
</evidence>
<keyword evidence="4 5" id="KW-0949">S-adenosyl-L-methionine</keyword>
<dbReference type="InterPro" id="IPR036804">
    <property type="entry name" value="CheR_N_sf"/>
</dbReference>
<comment type="caution">
    <text evidence="8">The sequence shown here is derived from an EMBL/GenBank/DDBJ whole genome shotgun (WGS) entry which is preliminary data.</text>
</comment>
<evidence type="ECO:0000259" key="7">
    <source>
        <dbReference type="PROSITE" id="PS50123"/>
    </source>
</evidence>
<dbReference type="GO" id="GO:0008983">
    <property type="term" value="F:protein-glutamate O-methyltransferase activity"/>
    <property type="evidence" value="ECO:0007669"/>
    <property type="project" value="UniProtKB-EC"/>
</dbReference>
<gene>
    <name evidence="8" type="ORF">TPSD3_13050</name>
</gene>
<dbReference type="Gene3D" id="3.40.50.150">
    <property type="entry name" value="Vaccinia Virus protein VP39"/>
    <property type="match status" value="1"/>
</dbReference>
<evidence type="ECO:0000256" key="6">
    <source>
        <dbReference type="PIRSR" id="PIRSR000410-1"/>
    </source>
</evidence>
<dbReference type="PIRSF" id="PIRSF000410">
    <property type="entry name" value="CheR"/>
    <property type="match status" value="1"/>
</dbReference>
<dbReference type="InterPro" id="IPR022641">
    <property type="entry name" value="CheR_N"/>
</dbReference>
<comment type="catalytic activity">
    <reaction evidence="1 5">
        <text>L-glutamyl-[protein] + S-adenosyl-L-methionine = [protein]-L-glutamate 5-O-methyl ester + S-adenosyl-L-homocysteine</text>
        <dbReference type="Rhea" id="RHEA:24452"/>
        <dbReference type="Rhea" id="RHEA-COMP:10208"/>
        <dbReference type="Rhea" id="RHEA-COMP:10311"/>
        <dbReference type="ChEBI" id="CHEBI:29973"/>
        <dbReference type="ChEBI" id="CHEBI:57856"/>
        <dbReference type="ChEBI" id="CHEBI:59789"/>
        <dbReference type="ChEBI" id="CHEBI:82795"/>
        <dbReference type="EC" id="2.1.1.80"/>
    </reaction>
</comment>